<organism evidence="2 3">
    <name type="scientific">SAR86 cluster bacterium SAR86E</name>
    <dbReference type="NCBI Taxonomy" id="1208365"/>
    <lineage>
        <taxon>Bacteria</taxon>
        <taxon>Pseudomonadati</taxon>
        <taxon>Pseudomonadota</taxon>
        <taxon>Gammaproteobacteria</taxon>
        <taxon>SAR86 cluster</taxon>
    </lineage>
</organism>
<dbReference type="EMBL" id="AMWX01000012">
    <property type="protein sequence ID" value="EKO36255.1"/>
    <property type="molecule type" value="Genomic_DNA"/>
</dbReference>
<dbReference type="SUPFAM" id="SSF53448">
    <property type="entry name" value="Nucleotide-diphospho-sugar transferases"/>
    <property type="match status" value="1"/>
</dbReference>
<reference evidence="2 3" key="1">
    <citation type="submission" date="2012-09" db="EMBL/GenBank/DDBJ databases">
        <authorList>
            <person name="Dupont C.L."/>
            <person name="Rusch D.B."/>
            <person name="Lombardo M.-J."/>
            <person name="Novotny M."/>
            <person name="Yee-Greenbaum J."/>
            <person name="Laskin R."/>
        </authorList>
    </citation>
    <scope>NUCLEOTIDE SEQUENCE [LARGE SCALE GENOMIC DNA]</scope>
    <source>
        <strain evidence="2">SAR86E</strain>
    </source>
</reference>
<dbReference type="InterPro" id="IPR029044">
    <property type="entry name" value="Nucleotide-diphossugar_trans"/>
</dbReference>
<feature type="domain" description="Glycosyltransferase 2-like" evidence="1">
    <location>
        <begin position="4"/>
        <end position="161"/>
    </location>
</feature>
<protein>
    <submittedName>
        <fullName evidence="2">Glycosyltransferase-like protein, family 2</fullName>
    </submittedName>
</protein>
<evidence type="ECO:0000259" key="1">
    <source>
        <dbReference type="Pfam" id="PF00535"/>
    </source>
</evidence>
<sequence>MKISIITATYNREKSLRRAILSINNQSYKNIEKLVIDGFSTDGSINSIHDLISSNDFLLSEPDNGIYDALNKGIKHSTGQIIGFLHSDDLYEDKNVISNVAKVFSNSDINVVYGDVSFFQGTNINLIKRKYSSDKLTKENLAWGKMPAHPAVFIRREVYEAIGHFNTDFQIAADYDFLCRLVQYKGLNSFYIPSVLVRMQLGGASTAGIRNTILLNKEVHKALKMNDIYSNYFMLLSKYPSKLLQFLRS</sequence>
<name>K6GGW1_9GAMM</name>
<dbReference type="CDD" id="cd06433">
    <property type="entry name" value="GT_2_WfgS_like"/>
    <property type="match status" value="1"/>
</dbReference>
<evidence type="ECO:0000313" key="2">
    <source>
        <dbReference type="EMBL" id="EKO36255.1"/>
    </source>
</evidence>
<dbReference type="PANTHER" id="PTHR43685:SF2">
    <property type="entry name" value="GLYCOSYLTRANSFERASE 2-LIKE DOMAIN-CONTAINING PROTEIN"/>
    <property type="match status" value="1"/>
</dbReference>
<dbReference type="STRING" id="1208365.B273_0606"/>
<comment type="caution">
    <text evidence="2">The sequence shown here is derived from an EMBL/GenBank/DDBJ whole genome shotgun (WGS) entry which is preliminary data.</text>
</comment>
<dbReference type="InterPro" id="IPR001173">
    <property type="entry name" value="Glyco_trans_2-like"/>
</dbReference>
<keyword evidence="3" id="KW-1185">Reference proteome</keyword>
<dbReference type="Gene3D" id="3.90.550.10">
    <property type="entry name" value="Spore Coat Polysaccharide Biosynthesis Protein SpsA, Chain A"/>
    <property type="match status" value="1"/>
</dbReference>
<evidence type="ECO:0000313" key="3">
    <source>
        <dbReference type="Proteomes" id="UP000010310"/>
    </source>
</evidence>
<gene>
    <name evidence="2" type="ORF">B273_0606</name>
</gene>
<dbReference type="Proteomes" id="UP000010310">
    <property type="component" value="Unassembled WGS sequence"/>
</dbReference>
<keyword evidence="2" id="KW-0808">Transferase</keyword>
<dbReference type="PANTHER" id="PTHR43685">
    <property type="entry name" value="GLYCOSYLTRANSFERASE"/>
    <property type="match status" value="1"/>
</dbReference>
<dbReference type="AlphaFoldDB" id="K6GGW1"/>
<proteinExistence type="predicted"/>
<dbReference type="InterPro" id="IPR050834">
    <property type="entry name" value="Glycosyltransf_2"/>
</dbReference>
<dbReference type="Pfam" id="PF00535">
    <property type="entry name" value="Glycos_transf_2"/>
    <property type="match status" value="1"/>
</dbReference>
<accession>K6GGW1</accession>
<dbReference type="GO" id="GO:0016740">
    <property type="term" value="F:transferase activity"/>
    <property type="evidence" value="ECO:0007669"/>
    <property type="project" value="UniProtKB-KW"/>
</dbReference>